<dbReference type="PANTHER" id="PTHR34583:SF2">
    <property type="entry name" value="ANTIPORTER SUBUNIT MNHC2-RELATED"/>
    <property type="match status" value="1"/>
</dbReference>
<sequence>MEPLYIVAIGVMAGVAAYLLMSRNVLRMVLGLLLLGNAANLTIFVAGRLGSNVPPLITGEQTAIAVSANPLPQALILTAIVISFSLIAFTVVLLHKAHQRLHILDTEEMREAEPVDADAHGNPSSGAKQ</sequence>
<accession>A0A4R3UYD6</accession>
<keyword evidence="3" id="KW-1003">Cell membrane</keyword>
<keyword evidence="9" id="KW-1185">Reference proteome</keyword>
<evidence type="ECO:0000256" key="6">
    <source>
        <dbReference type="ARBA" id="ARBA00023136"/>
    </source>
</evidence>
<feature type="transmembrane region" description="Helical" evidence="7">
    <location>
        <begin position="6"/>
        <end position="22"/>
    </location>
</feature>
<reference evidence="8 9" key="1">
    <citation type="submission" date="2019-03" db="EMBL/GenBank/DDBJ databases">
        <title>Genomic Encyclopedia of Type Strains, Phase IV (KMG-IV): sequencing the most valuable type-strain genomes for metagenomic binning, comparative biology and taxonomic classification.</title>
        <authorList>
            <person name="Goeker M."/>
        </authorList>
    </citation>
    <scope>NUCLEOTIDE SEQUENCE [LARGE SCALE GENOMIC DNA]</scope>
    <source>
        <strain evidence="8 9">DSM 100048</strain>
    </source>
</reference>
<dbReference type="GO" id="GO:0005886">
    <property type="term" value="C:plasma membrane"/>
    <property type="evidence" value="ECO:0007669"/>
    <property type="project" value="UniProtKB-SubCell"/>
</dbReference>
<evidence type="ECO:0000256" key="1">
    <source>
        <dbReference type="ARBA" id="ARBA00004651"/>
    </source>
</evidence>
<dbReference type="EMBL" id="SMBX01000007">
    <property type="protein sequence ID" value="TCU96101.1"/>
    <property type="molecule type" value="Genomic_DNA"/>
</dbReference>
<feature type="transmembrane region" description="Helical" evidence="7">
    <location>
        <begin position="29"/>
        <end position="51"/>
    </location>
</feature>
<keyword evidence="4 7" id="KW-0812">Transmembrane</keyword>
<evidence type="ECO:0000256" key="3">
    <source>
        <dbReference type="ARBA" id="ARBA00022475"/>
    </source>
</evidence>
<dbReference type="AlphaFoldDB" id="A0A4R3UYD6"/>
<protein>
    <submittedName>
        <fullName evidence="8">Multisubunit sodium/proton antiporter MrpC subunit</fullName>
    </submittedName>
</protein>
<gene>
    <name evidence="8" type="ORF">EV686_107159</name>
</gene>
<dbReference type="InterPro" id="IPR050601">
    <property type="entry name" value="CPA3_antiporter_subunitC"/>
</dbReference>
<dbReference type="InterPro" id="IPR039428">
    <property type="entry name" value="NUOK/Mnh_C1-like"/>
</dbReference>
<evidence type="ECO:0000256" key="2">
    <source>
        <dbReference type="ARBA" id="ARBA00010388"/>
    </source>
</evidence>
<evidence type="ECO:0000313" key="9">
    <source>
        <dbReference type="Proteomes" id="UP000294692"/>
    </source>
</evidence>
<comment type="subcellular location">
    <subcellularLocation>
        <location evidence="1">Cell membrane</location>
        <topology evidence="1">Multi-pass membrane protein</topology>
    </subcellularLocation>
</comment>
<dbReference type="Proteomes" id="UP000294692">
    <property type="component" value="Unassembled WGS sequence"/>
</dbReference>
<keyword evidence="6 7" id="KW-0472">Membrane</keyword>
<keyword evidence="5 7" id="KW-1133">Transmembrane helix</keyword>
<dbReference type="OrthoDB" id="9799219at2"/>
<feature type="transmembrane region" description="Helical" evidence="7">
    <location>
        <begin position="71"/>
        <end position="94"/>
    </location>
</feature>
<comment type="similarity">
    <text evidence="2">Belongs to the CPA3 antiporters (TC 2.A.63) subunit C family.</text>
</comment>
<dbReference type="Gene3D" id="1.10.287.3510">
    <property type="match status" value="1"/>
</dbReference>
<organism evidence="8 9">
    <name type="scientific">Paracandidimonas soli</name>
    <dbReference type="NCBI Taxonomy" id="1917182"/>
    <lineage>
        <taxon>Bacteria</taxon>
        <taxon>Pseudomonadati</taxon>
        <taxon>Pseudomonadota</taxon>
        <taxon>Betaproteobacteria</taxon>
        <taxon>Burkholderiales</taxon>
        <taxon>Alcaligenaceae</taxon>
        <taxon>Paracandidimonas</taxon>
    </lineage>
</organism>
<evidence type="ECO:0000256" key="5">
    <source>
        <dbReference type="ARBA" id="ARBA00022989"/>
    </source>
</evidence>
<comment type="caution">
    <text evidence="8">The sequence shown here is derived from an EMBL/GenBank/DDBJ whole genome shotgun (WGS) entry which is preliminary data.</text>
</comment>
<dbReference type="PANTHER" id="PTHR34583">
    <property type="entry name" value="ANTIPORTER SUBUNIT MNHC2-RELATED"/>
    <property type="match status" value="1"/>
</dbReference>
<name>A0A4R3UYD6_9BURK</name>
<dbReference type="Pfam" id="PF00420">
    <property type="entry name" value="Oxidored_q2"/>
    <property type="match status" value="1"/>
</dbReference>
<evidence type="ECO:0000256" key="7">
    <source>
        <dbReference type="SAM" id="Phobius"/>
    </source>
</evidence>
<evidence type="ECO:0000256" key="4">
    <source>
        <dbReference type="ARBA" id="ARBA00022692"/>
    </source>
</evidence>
<dbReference type="RefSeq" id="WP_132477578.1">
    <property type="nucleotide sequence ID" value="NZ_JBHRVM010000001.1"/>
</dbReference>
<evidence type="ECO:0000313" key="8">
    <source>
        <dbReference type="EMBL" id="TCU96101.1"/>
    </source>
</evidence>
<proteinExistence type="inferred from homology"/>